<dbReference type="EMBL" id="QEAO01000007">
    <property type="protein sequence ID" value="TPX35775.1"/>
    <property type="molecule type" value="Genomic_DNA"/>
</dbReference>
<accession>A0A507CDX7</accession>
<name>A0A507CDX7_9FUNG</name>
<evidence type="ECO:0000313" key="7">
    <source>
        <dbReference type="Proteomes" id="UP000319731"/>
    </source>
</evidence>
<evidence type="ECO:0000259" key="5">
    <source>
        <dbReference type="Pfam" id="PF03081"/>
    </source>
</evidence>
<sequence length="617" mass="70051">MMMLESTATPLAEQEKRRALERKVEQDVENLQLLQSILFKSNTLTERVVGMLDSFDERLLKLEGSILPIHRSTQKLTRVYDNLDKTSGVINKIIQYMDLAPQEDLIISKPPTQSSLEDYLASIERMKEALSYLEKATYKATDRAVVQLKEVVRKAMRQLDGLFKRTLALCSVPIDPILYADGDIPGIPEADLETLSTLSTYLNAAESELGPVTDHIKIYMDIRSAYLIKSLHGLNEAAHAQDFKKMDVYKKGSFAFLMYTNCLFKMLKTEREAIIRLIPRSMATSVISGVVNAAVDAFIETGDAIVGRGKRNIMKQDSRDVYLLLDVVENLGAAILEYEGVVKYAGAKGNDVVELVTSCKGACQFFFKEFIDEFKNDKVKEQSLSPDGTVHELTSDTLTTLRRLLDYSQTVESLLNPHGDSANGQPEAMYKFFTEVLDALSSNLETKSKAYKKPMLSVVFLLNNYHYICKILRLTPLGDLLGRDVEVKFEKLLAKQKELYLTGWKPALECLMDTTFITGGKIEKTLSKQQRDVIKDKFKTFNETFEDLYKAQKSYAIPDTDLRAQIVKEVRQIVVPLYNRFYDKYSNVEFSKNPTKYIKFDRQALDEALDKFFDATA</sequence>
<dbReference type="GO" id="GO:0000145">
    <property type="term" value="C:exocyst"/>
    <property type="evidence" value="ECO:0007669"/>
    <property type="project" value="InterPro"/>
</dbReference>
<dbReference type="InterPro" id="IPR004140">
    <property type="entry name" value="Exo70"/>
</dbReference>
<dbReference type="GO" id="GO:0006887">
    <property type="term" value="P:exocytosis"/>
    <property type="evidence" value="ECO:0007669"/>
    <property type="project" value="UniProtKB-KW"/>
</dbReference>
<protein>
    <recommendedName>
        <fullName evidence="4">Exocyst complex protein EXO70</fullName>
    </recommendedName>
</protein>
<comment type="caution">
    <text evidence="6">The sequence shown here is derived from an EMBL/GenBank/DDBJ whole genome shotgun (WGS) entry which is preliminary data.</text>
</comment>
<dbReference type="GeneID" id="42003098"/>
<gene>
    <name evidence="6" type="ORF">SmJEL517_g01873</name>
</gene>
<dbReference type="RefSeq" id="XP_031026207.1">
    <property type="nucleotide sequence ID" value="XM_031167801.1"/>
</dbReference>
<evidence type="ECO:0000313" key="6">
    <source>
        <dbReference type="EMBL" id="TPX35775.1"/>
    </source>
</evidence>
<keyword evidence="3 4" id="KW-0268">Exocytosis</keyword>
<evidence type="ECO:0000256" key="1">
    <source>
        <dbReference type="ARBA" id="ARBA00006756"/>
    </source>
</evidence>
<dbReference type="Pfam" id="PF03081">
    <property type="entry name" value="Exo70_C"/>
    <property type="match status" value="1"/>
</dbReference>
<evidence type="ECO:0000256" key="3">
    <source>
        <dbReference type="ARBA" id="ARBA00022483"/>
    </source>
</evidence>
<keyword evidence="4" id="KW-0653">Protein transport</keyword>
<reference evidence="6 7" key="1">
    <citation type="journal article" date="2019" name="Sci. Rep.">
        <title>Comparative genomics of chytrid fungi reveal insights into the obligate biotrophic and pathogenic lifestyle of Synchytrium endobioticum.</title>
        <authorList>
            <person name="van de Vossenberg B.T.L.H."/>
            <person name="Warris S."/>
            <person name="Nguyen H.D.T."/>
            <person name="van Gent-Pelzer M.P.E."/>
            <person name="Joly D.L."/>
            <person name="van de Geest H.C."/>
            <person name="Bonants P.J.M."/>
            <person name="Smith D.S."/>
            <person name="Levesque C.A."/>
            <person name="van der Lee T.A.J."/>
        </authorList>
    </citation>
    <scope>NUCLEOTIDE SEQUENCE [LARGE SCALE GENOMIC DNA]</scope>
    <source>
        <strain evidence="6 7">JEL517</strain>
    </source>
</reference>
<dbReference type="SUPFAM" id="SSF74788">
    <property type="entry name" value="Cullin repeat-like"/>
    <property type="match status" value="1"/>
</dbReference>
<dbReference type="InterPro" id="IPR046364">
    <property type="entry name" value="Exo70_C"/>
</dbReference>
<evidence type="ECO:0000256" key="4">
    <source>
        <dbReference type="RuleBase" id="RU365026"/>
    </source>
</evidence>
<dbReference type="Gene3D" id="1.20.1280.170">
    <property type="entry name" value="Exocyst complex component Exo70"/>
    <property type="match status" value="1"/>
</dbReference>
<proteinExistence type="inferred from homology"/>
<comment type="function">
    <text evidence="4">Involved in the secretory pathway as part of the exocyst complex which tethers secretory vesicles to the sites of exocytosis. Also plays a role in the assembly of the exocyst.</text>
</comment>
<dbReference type="STRING" id="1806994.A0A507CDX7"/>
<dbReference type="InterPro" id="IPR016159">
    <property type="entry name" value="Cullin_repeat-like_dom_sf"/>
</dbReference>
<dbReference type="PANTHER" id="PTHR12542:SF41">
    <property type="entry name" value="EXOCYST COMPLEX COMPONENT 7"/>
    <property type="match status" value="1"/>
</dbReference>
<dbReference type="GO" id="GO:0005546">
    <property type="term" value="F:phosphatidylinositol-4,5-bisphosphate binding"/>
    <property type="evidence" value="ECO:0007669"/>
    <property type="project" value="InterPro"/>
</dbReference>
<dbReference type="GO" id="GO:0005935">
    <property type="term" value="C:cellular bud neck"/>
    <property type="evidence" value="ECO:0007669"/>
    <property type="project" value="UniProtKB-SubCell"/>
</dbReference>
<evidence type="ECO:0000256" key="2">
    <source>
        <dbReference type="ARBA" id="ARBA00022448"/>
    </source>
</evidence>
<keyword evidence="7" id="KW-1185">Reference proteome</keyword>
<comment type="subcellular location">
    <subcellularLocation>
        <location evidence="4">Bud</location>
    </subcellularLocation>
    <subcellularLocation>
        <location evidence="4">Bud neck</location>
    </subcellularLocation>
</comment>
<dbReference type="Pfam" id="PF20669">
    <property type="entry name" value="Exo70_N"/>
    <property type="match status" value="1"/>
</dbReference>
<dbReference type="AlphaFoldDB" id="A0A507CDX7"/>
<dbReference type="Proteomes" id="UP000319731">
    <property type="component" value="Unassembled WGS sequence"/>
</dbReference>
<dbReference type="PANTHER" id="PTHR12542">
    <property type="entry name" value="EXOCYST COMPLEX PROTEIN EXO70"/>
    <property type="match status" value="1"/>
</dbReference>
<organism evidence="6 7">
    <name type="scientific">Synchytrium microbalum</name>
    <dbReference type="NCBI Taxonomy" id="1806994"/>
    <lineage>
        <taxon>Eukaryota</taxon>
        <taxon>Fungi</taxon>
        <taxon>Fungi incertae sedis</taxon>
        <taxon>Chytridiomycota</taxon>
        <taxon>Chytridiomycota incertae sedis</taxon>
        <taxon>Chytridiomycetes</taxon>
        <taxon>Synchytriales</taxon>
        <taxon>Synchytriaceae</taxon>
        <taxon>Synchytrium</taxon>
    </lineage>
</organism>
<dbReference type="OrthoDB" id="1922221at2759"/>
<keyword evidence="2 4" id="KW-0813">Transport</keyword>
<feature type="domain" description="Exocyst complex subunit Exo70 C-terminal" evidence="5">
    <location>
        <begin position="257"/>
        <end position="610"/>
    </location>
</feature>
<dbReference type="GO" id="GO:0015031">
    <property type="term" value="P:protein transport"/>
    <property type="evidence" value="ECO:0007669"/>
    <property type="project" value="UniProtKB-KW"/>
</dbReference>
<comment type="similarity">
    <text evidence="1 4">Belongs to the EXO70 family.</text>
</comment>